<dbReference type="Proteomes" id="UP000280842">
    <property type="component" value="Unassembled WGS sequence"/>
</dbReference>
<evidence type="ECO:0000313" key="1">
    <source>
        <dbReference type="EMBL" id="RMA97075.1"/>
    </source>
</evidence>
<accession>A0A3M0BRE5</accession>
<dbReference type="EMBL" id="REFO01000011">
    <property type="protein sequence ID" value="RMA97075.1"/>
    <property type="molecule type" value="Genomic_DNA"/>
</dbReference>
<sequence length="67" mass="7744">MSDLAKNNKTIKVKALKEYLKNYPDKTIAEIYLEVLENFDDDELVPDVILYNLGFSIDFLSEGRNES</sequence>
<organism evidence="1 2">
    <name type="scientific">Hydrogenothermus marinus</name>
    <dbReference type="NCBI Taxonomy" id="133270"/>
    <lineage>
        <taxon>Bacteria</taxon>
        <taxon>Pseudomonadati</taxon>
        <taxon>Aquificota</taxon>
        <taxon>Aquificia</taxon>
        <taxon>Aquificales</taxon>
        <taxon>Hydrogenothermaceae</taxon>
        <taxon>Hydrogenothermus</taxon>
    </lineage>
</organism>
<dbReference type="RefSeq" id="WP_121922867.1">
    <property type="nucleotide sequence ID" value="NZ_REFO01000011.1"/>
</dbReference>
<gene>
    <name evidence="1" type="ORF">CLV39_0728</name>
</gene>
<evidence type="ECO:0000313" key="2">
    <source>
        <dbReference type="Proteomes" id="UP000280842"/>
    </source>
</evidence>
<name>A0A3M0BRE5_9AQUI</name>
<protein>
    <submittedName>
        <fullName evidence="1">Uncharacterized protein</fullName>
    </submittedName>
</protein>
<keyword evidence="2" id="KW-1185">Reference proteome</keyword>
<dbReference type="AlphaFoldDB" id="A0A3M0BRE5"/>
<comment type="caution">
    <text evidence="1">The sequence shown here is derived from an EMBL/GenBank/DDBJ whole genome shotgun (WGS) entry which is preliminary data.</text>
</comment>
<proteinExistence type="predicted"/>
<reference evidence="1 2" key="1">
    <citation type="submission" date="2018-10" db="EMBL/GenBank/DDBJ databases">
        <title>Genomic Encyclopedia of Archaeal and Bacterial Type Strains, Phase II (KMG-II): from individual species to whole genera.</title>
        <authorList>
            <person name="Goeker M."/>
        </authorList>
    </citation>
    <scope>NUCLEOTIDE SEQUENCE [LARGE SCALE GENOMIC DNA]</scope>
    <source>
        <strain evidence="1 2">VM1</strain>
    </source>
</reference>
<dbReference type="OrthoDB" id="15613at2"/>